<dbReference type="CDD" id="cd16833">
    <property type="entry name" value="YfiH"/>
    <property type="match status" value="1"/>
</dbReference>
<evidence type="ECO:0000313" key="15">
    <source>
        <dbReference type="EMBL" id="PNZ24443.1"/>
    </source>
</evidence>
<comment type="catalytic activity">
    <reaction evidence="1">
        <text>inosine + phosphate = alpha-D-ribose 1-phosphate + hypoxanthine</text>
        <dbReference type="Rhea" id="RHEA:27646"/>
        <dbReference type="ChEBI" id="CHEBI:17368"/>
        <dbReference type="ChEBI" id="CHEBI:17596"/>
        <dbReference type="ChEBI" id="CHEBI:43474"/>
        <dbReference type="ChEBI" id="CHEBI:57720"/>
        <dbReference type="EC" id="2.4.2.1"/>
    </reaction>
    <physiologicalReaction direction="left-to-right" evidence="1">
        <dbReference type="Rhea" id="RHEA:27647"/>
    </physiologicalReaction>
</comment>
<evidence type="ECO:0000256" key="8">
    <source>
        <dbReference type="ARBA" id="ARBA00022801"/>
    </source>
</evidence>
<protein>
    <recommendedName>
        <fullName evidence="14">Purine nucleoside phosphorylase</fullName>
    </recommendedName>
</protein>
<dbReference type="PANTHER" id="PTHR30616:SF2">
    <property type="entry name" value="PURINE NUCLEOSIDE PHOSPHORYLASE LACC1"/>
    <property type="match status" value="1"/>
</dbReference>
<dbReference type="EMBL" id="PPRF01000120">
    <property type="protein sequence ID" value="PNZ24443.1"/>
    <property type="molecule type" value="Genomic_DNA"/>
</dbReference>
<keyword evidence="9" id="KW-0862">Zinc</keyword>
<dbReference type="Gene3D" id="3.60.140.10">
    <property type="entry name" value="CNF1/YfiH-like putative cysteine hydrolases"/>
    <property type="match status" value="1"/>
</dbReference>
<comment type="catalytic activity">
    <reaction evidence="12">
        <text>adenosine + phosphate = alpha-D-ribose 1-phosphate + adenine</text>
        <dbReference type="Rhea" id="RHEA:27642"/>
        <dbReference type="ChEBI" id="CHEBI:16335"/>
        <dbReference type="ChEBI" id="CHEBI:16708"/>
        <dbReference type="ChEBI" id="CHEBI:43474"/>
        <dbReference type="ChEBI" id="CHEBI:57720"/>
        <dbReference type="EC" id="2.4.2.1"/>
    </reaction>
    <physiologicalReaction direction="left-to-right" evidence="12">
        <dbReference type="Rhea" id="RHEA:27643"/>
    </physiologicalReaction>
</comment>
<comment type="function">
    <text evidence="4">Purine nucleoside enzyme that catalyzes the phosphorolysis of adenosine and inosine nucleosides, yielding D-ribose 1-phosphate and the respective free bases, adenine and hypoxanthine. Also catalyzes the phosphorolysis of S-methyl-5'-thioadenosine into adenine and S-methyl-5-thio-alpha-D-ribose 1-phosphate. Also has adenosine deaminase activity.</text>
</comment>
<evidence type="ECO:0000256" key="11">
    <source>
        <dbReference type="ARBA" id="ARBA00047989"/>
    </source>
</evidence>
<evidence type="ECO:0000313" key="16">
    <source>
        <dbReference type="Proteomes" id="UP000242752"/>
    </source>
</evidence>
<accession>A0A2K3YFS5</accession>
<keyword evidence="7" id="KW-0479">Metal-binding</keyword>
<keyword evidence="8" id="KW-0378">Hydrolase</keyword>
<name>A0A2K3YFS5_9STAP</name>
<dbReference type="RefSeq" id="WP_103358984.1">
    <property type="nucleotide sequence ID" value="NZ_CP113107.1"/>
</dbReference>
<dbReference type="Pfam" id="PF02578">
    <property type="entry name" value="Cu-oxidase_4"/>
    <property type="match status" value="1"/>
</dbReference>
<comment type="caution">
    <text evidence="15">The sequence shown here is derived from an EMBL/GenBank/DDBJ whole genome shotgun (WGS) entry which is preliminary data.</text>
</comment>
<comment type="catalytic activity">
    <reaction evidence="11">
        <text>adenosine + H2O + H(+) = inosine + NH4(+)</text>
        <dbReference type="Rhea" id="RHEA:24408"/>
        <dbReference type="ChEBI" id="CHEBI:15377"/>
        <dbReference type="ChEBI" id="CHEBI:15378"/>
        <dbReference type="ChEBI" id="CHEBI:16335"/>
        <dbReference type="ChEBI" id="CHEBI:17596"/>
        <dbReference type="ChEBI" id="CHEBI:28938"/>
        <dbReference type="EC" id="3.5.4.4"/>
    </reaction>
    <physiologicalReaction direction="left-to-right" evidence="11">
        <dbReference type="Rhea" id="RHEA:24409"/>
    </physiologicalReaction>
</comment>
<proteinExistence type="inferred from homology"/>
<comment type="catalytic activity">
    <reaction evidence="13">
        <text>S-methyl-5'-thioadenosine + phosphate = 5-(methylsulfanyl)-alpha-D-ribose 1-phosphate + adenine</text>
        <dbReference type="Rhea" id="RHEA:11852"/>
        <dbReference type="ChEBI" id="CHEBI:16708"/>
        <dbReference type="ChEBI" id="CHEBI:17509"/>
        <dbReference type="ChEBI" id="CHEBI:43474"/>
        <dbReference type="ChEBI" id="CHEBI:58533"/>
        <dbReference type="EC" id="2.4.2.28"/>
    </reaction>
    <physiologicalReaction direction="left-to-right" evidence="13">
        <dbReference type="Rhea" id="RHEA:11853"/>
    </physiologicalReaction>
</comment>
<evidence type="ECO:0000256" key="3">
    <source>
        <dbReference type="ARBA" id="ARBA00001973"/>
    </source>
</evidence>
<gene>
    <name evidence="15" type="ORF">CD122_10975</name>
</gene>
<comment type="cofactor">
    <cofactor evidence="3">
        <name>Cu(2+)</name>
        <dbReference type="ChEBI" id="CHEBI:29036"/>
    </cofactor>
</comment>
<evidence type="ECO:0000256" key="1">
    <source>
        <dbReference type="ARBA" id="ARBA00000553"/>
    </source>
</evidence>
<evidence type="ECO:0000256" key="2">
    <source>
        <dbReference type="ARBA" id="ARBA00001947"/>
    </source>
</evidence>
<dbReference type="GO" id="GO:0016787">
    <property type="term" value="F:hydrolase activity"/>
    <property type="evidence" value="ECO:0007669"/>
    <property type="project" value="UniProtKB-KW"/>
</dbReference>
<evidence type="ECO:0000256" key="7">
    <source>
        <dbReference type="ARBA" id="ARBA00022723"/>
    </source>
</evidence>
<dbReference type="GO" id="GO:0017061">
    <property type="term" value="F:S-methyl-5-thioadenosine phosphorylase activity"/>
    <property type="evidence" value="ECO:0007669"/>
    <property type="project" value="UniProtKB-EC"/>
</dbReference>
<dbReference type="PANTHER" id="PTHR30616">
    <property type="entry name" value="UNCHARACTERIZED PROTEIN YFIH"/>
    <property type="match status" value="1"/>
</dbReference>
<evidence type="ECO:0000256" key="6">
    <source>
        <dbReference type="ARBA" id="ARBA00022679"/>
    </source>
</evidence>
<dbReference type="AlphaFoldDB" id="A0A2K3YFS5"/>
<evidence type="ECO:0000256" key="14">
    <source>
        <dbReference type="RuleBase" id="RU361274"/>
    </source>
</evidence>
<comment type="similarity">
    <text evidence="5 14">Belongs to the purine nucleoside phosphorylase YfiH/LACC1 family.</text>
</comment>
<evidence type="ECO:0000256" key="10">
    <source>
        <dbReference type="ARBA" id="ARBA00023008"/>
    </source>
</evidence>
<keyword evidence="16" id="KW-1185">Reference proteome</keyword>
<dbReference type="OrthoDB" id="4279at2"/>
<dbReference type="SUPFAM" id="SSF64438">
    <property type="entry name" value="CNF1/YfiH-like putative cysteine hydrolases"/>
    <property type="match status" value="1"/>
</dbReference>
<organism evidence="15 16">
    <name type="scientific">Staphylococcus rostri</name>
    <dbReference type="NCBI Taxonomy" id="522262"/>
    <lineage>
        <taxon>Bacteria</taxon>
        <taxon>Bacillati</taxon>
        <taxon>Bacillota</taxon>
        <taxon>Bacilli</taxon>
        <taxon>Bacillales</taxon>
        <taxon>Staphylococcaceae</taxon>
        <taxon>Staphylococcus</taxon>
    </lineage>
</organism>
<evidence type="ECO:0000256" key="5">
    <source>
        <dbReference type="ARBA" id="ARBA00007353"/>
    </source>
</evidence>
<comment type="cofactor">
    <cofactor evidence="2">
        <name>Zn(2+)</name>
        <dbReference type="ChEBI" id="CHEBI:29105"/>
    </cofactor>
</comment>
<dbReference type="InterPro" id="IPR038371">
    <property type="entry name" value="Cu_polyphenol_OxRdtase_sf"/>
</dbReference>
<dbReference type="InterPro" id="IPR011324">
    <property type="entry name" value="Cytotoxic_necrot_fac-like_cat"/>
</dbReference>
<keyword evidence="6" id="KW-0808">Transferase</keyword>
<evidence type="ECO:0000256" key="9">
    <source>
        <dbReference type="ARBA" id="ARBA00022833"/>
    </source>
</evidence>
<keyword evidence="10" id="KW-0186">Copper</keyword>
<evidence type="ECO:0000256" key="4">
    <source>
        <dbReference type="ARBA" id="ARBA00003215"/>
    </source>
</evidence>
<reference evidence="15 16" key="1">
    <citation type="submission" date="2017-08" db="EMBL/GenBank/DDBJ databases">
        <title>Draft genome sequences of 64 type strains of genus Staph aureus.</title>
        <authorList>
            <person name="Cole K."/>
            <person name="Golubchik T."/>
            <person name="Russell J."/>
            <person name="Foster D."/>
            <person name="Llewelyn M."/>
            <person name="Wilson D."/>
            <person name="Crook D."/>
            <person name="Paul J."/>
        </authorList>
    </citation>
    <scope>NUCLEOTIDE SEQUENCE [LARGE SCALE GENOMIC DNA]</scope>
    <source>
        <strain evidence="15 16">DSM 21968</strain>
    </source>
</reference>
<sequence>MEAFVQKPHHLAYEPAKTHGVTLGFTTRQGGQSPYPKQAFNMARYIDDAPENVTRHQQILALEIGIPREHWVFPIQTHGHQVVEITAADQGKNIDSLSNDVLYGVDGMYTYDDDTVLTMCYADCVPIYFYSPKHHFIGLVHAGWRGTVQQIVYELIQHFPYDLQDLFVVIGPATSNSYEINDDILAQFNELPIDVADYIDTRDDNRHGIDLKHANRLLCVHYGIPEANIYTTKHATSEELDCFFSYRVEQGQTGRMLAFISQSNEGALNEDVC</sequence>
<evidence type="ECO:0000256" key="13">
    <source>
        <dbReference type="ARBA" id="ARBA00049893"/>
    </source>
</evidence>
<dbReference type="InterPro" id="IPR003730">
    <property type="entry name" value="Cu_polyphenol_OxRdtase"/>
</dbReference>
<dbReference type="Proteomes" id="UP000242752">
    <property type="component" value="Unassembled WGS sequence"/>
</dbReference>
<evidence type="ECO:0000256" key="12">
    <source>
        <dbReference type="ARBA" id="ARBA00048968"/>
    </source>
</evidence>
<dbReference type="GO" id="GO:0005507">
    <property type="term" value="F:copper ion binding"/>
    <property type="evidence" value="ECO:0007669"/>
    <property type="project" value="TreeGrafter"/>
</dbReference>
<dbReference type="NCBIfam" id="TIGR00726">
    <property type="entry name" value="peptidoglycan editing factor PgeF"/>
    <property type="match status" value="1"/>
</dbReference>